<reference evidence="3 4" key="1">
    <citation type="submission" date="2014-03" db="EMBL/GenBank/DDBJ databases">
        <title>Genomics of Bifidobacteria.</title>
        <authorList>
            <person name="Ventura M."/>
            <person name="Milani C."/>
            <person name="Lugli G.A."/>
        </authorList>
    </citation>
    <scope>NUCLEOTIDE SEQUENCE [LARGE SCALE GENOMIC DNA]</scope>
    <source>
        <strain evidence="3 4">LMG 11586</strain>
    </source>
</reference>
<feature type="compositionally biased region" description="Acidic residues" evidence="1">
    <location>
        <begin position="84"/>
        <end position="99"/>
    </location>
</feature>
<organism evidence="3 4">
    <name type="scientific">Bifidobacterium pullorum subsp. gallinarum</name>
    <dbReference type="NCBI Taxonomy" id="78344"/>
    <lineage>
        <taxon>Bacteria</taxon>
        <taxon>Bacillati</taxon>
        <taxon>Actinomycetota</taxon>
        <taxon>Actinomycetes</taxon>
        <taxon>Bifidobacteriales</taxon>
        <taxon>Bifidobacteriaceae</taxon>
        <taxon>Bifidobacterium</taxon>
    </lineage>
</organism>
<feature type="region of interest" description="Disordered" evidence="1">
    <location>
        <begin position="54"/>
        <end position="110"/>
    </location>
</feature>
<accession>A0A087AN25</accession>
<evidence type="ECO:0000313" key="4">
    <source>
        <dbReference type="Proteomes" id="UP000029046"/>
    </source>
</evidence>
<sequence>MTGNMGGSGMRRGVMVVIGVVAVVVSLVAGCAVGVGIAYVMGNRDGHALVADSAADGAGTSSDTGADADGRDDAAAGDSASGDVDFESGRDDDGDAVDGDDSRQSASQADDSDHCAAWVGMYYTLGDARDYVDLKSGCGGSGLMSRGMWPKLTYDPGSFVDEGNGRYSWTVTSKMTYDPQQTDPEDQAYCDGQPTTSRSFEVIPTDQSPTGVILHDTTPGIDQTSAQSYYAPDGYTGGMPQ</sequence>
<feature type="compositionally biased region" description="Polar residues" evidence="1">
    <location>
        <begin position="196"/>
        <end position="210"/>
    </location>
</feature>
<dbReference type="RefSeq" id="WP_033507772.1">
    <property type="nucleotide sequence ID" value="NZ_JGYX01000006.1"/>
</dbReference>
<keyword evidence="4" id="KW-1185">Reference proteome</keyword>
<keyword evidence="2" id="KW-0812">Transmembrane</keyword>
<feature type="transmembrane region" description="Helical" evidence="2">
    <location>
        <begin position="12"/>
        <end position="41"/>
    </location>
</feature>
<evidence type="ECO:0000256" key="1">
    <source>
        <dbReference type="SAM" id="MobiDB-lite"/>
    </source>
</evidence>
<dbReference type="EMBL" id="JGYX01000006">
    <property type="protein sequence ID" value="KFI60175.1"/>
    <property type="molecule type" value="Genomic_DNA"/>
</dbReference>
<dbReference type="Proteomes" id="UP000029046">
    <property type="component" value="Unassembled WGS sequence"/>
</dbReference>
<dbReference type="AlphaFoldDB" id="A0A087AN25"/>
<name>A0A087AN25_9BIFI</name>
<feature type="compositionally biased region" description="Low complexity" evidence="1">
    <location>
        <begin position="54"/>
        <end position="67"/>
    </location>
</feature>
<keyword evidence="2" id="KW-1133">Transmembrane helix</keyword>
<comment type="caution">
    <text evidence="3">The sequence shown here is derived from an EMBL/GenBank/DDBJ whole genome shotgun (WGS) entry which is preliminary data.</text>
</comment>
<feature type="region of interest" description="Disordered" evidence="1">
    <location>
        <begin position="196"/>
        <end position="241"/>
    </location>
</feature>
<keyword evidence="2" id="KW-0472">Membrane</keyword>
<proteinExistence type="predicted"/>
<evidence type="ECO:0000313" key="3">
    <source>
        <dbReference type="EMBL" id="KFI60175.1"/>
    </source>
</evidence>
<gene>
    <name evidence="3" type="ORF">BIGA_1679</name>
</gene>
<evidence type="ECO:0000256" key="2">
    <source>
        <dbReference type="SAM" id="Phobius"/>
    </source>
</evidence>
<protein>
    <submittedName>
        <fullName evidence="3">Uncharacterized protein</fullName>
    </submittedName>
</protein>